<organism evidence="1">
    <name type="scientific">marine sediment metagenome</name>
    <dbReference type="NCBI Taxonomy" id="412755"/>
    <lineage>
        <taxon>unclassified sequences</taxon>
        <taxon>metagenomes</taxon>
        <taxon>ecological metagenomes</taxon>
    </lineage>
</organism>
<dbReference type="Gene3D" id="3.10.20.30">
    <property type="match status" value="1"/>
</dbReference>
<dbReference type="CDD" id="cd17040">
    <property type="entry name" value="Ubl_MoaD_like"/>
    <property type="match status" value="1"/>
</dbReference>
<sequence>QEDPPSKDATVLIEIKDPISSPIMRKDKVMKIRSKYGNSFEVYGCMADTFLIGSIQSGYIEEIMEGVNDKLISLKFRFEPPFNEITKGTNQIINFENELTIKELLEFFKEHFGEKFYELLWDKKKRDEFSSFLSIIINGRSYRDENFLKTVLKDGDDISFLYLYFGG</sequence>
<dbReference type="EMBL" id="BARW01000077">
    <property type="protein sequence ID" value="GAI69576.1"/>
    <property type="molecule type" value="Genomic_DNA"/>
</dbReference>
<gene>
    <name evidence="1" type="ORF">S12H4_00594</name>
</gene>
<evidence type="ECO:0008006" key="2">
    <source>
        <dbReference type="Google" id="ProtNLM"/>
    </source>
</evidence>
<dbReference type="InterPro" id="IPR003749">
    <property type="entry name" value="ThiS/MoaD-like"/>
</dbReference>
<dbReference type="Pfam" id="PF02597">
    <property type="entry name" value="ThiS"/>
    <property type="match status" value="1"/>
</dbReference>
<name>X1RRJ6_9ZZZZ</name>
<proteinExistence type="predicted"/>
<evidence type="ECO:0000313" key="1">
    <source>
        <dbReference type="EMBL" id="GAI69576.1"/>
    </source>
</evidence>
<dbReference type="SUPFAM" id="SSF54285">
    <property type="entry name" value="MoaD/ThiS"/>
    <property type="match status" value="1"/>
</dbReference>
<feature type="non-terminal residue" evidence="1">
    <location>
        <position position="1"/>
    </location>
</feature>
<comment type="caution">
    <text evidence="1">The sequence shown here is derived from an EMBL/GenBank/DDBJ whole genome shotgun (WGS) entry which is preliminary data.</text>
</comment>
<protein>
    <recommendedName>
        <fullName evidence="2">Ubiquitin-like domain-containing protein</fullName>
    </recommendedName>
</protein>
<reference evidence="1" key="1">
    <citation type="journal article" date="2014" name="Front. Microbiol.">
        <title>High frequency of phylogenetically diverse reductive dehalogenase-homologous genes in deep subseafloor sedimentary metagenomes.</title>
        <authorList>
            <person name="Kawai M."/>
            <person name="Futagami T."/>
            <person name="Toyoda A."/>
            <person name="Takaki Y."/>
            <person name="Nishi S."/>
            <person name="Hori S."/>
            <person name="Arai W."/>
            <person name="Tsubouchi T."/>
            <person name="Morono Y."/>
            <person name="Uchiyama I."/>
            <person name="Ito T."/>
            <person name="Fujiyama A."/>
            <person name="Inagaki F."/>
            <person name="Takami H."/>
        </authorList>
    </citation>
    <scope>NUCLEOTIDE SEQUENCE</scope>
    <source>
        <strain evidence="1">Expedition CK06-06</strain>
    </source>
</reference>
<dbReference type="InterPro" id="IPR012675">
    <property type="entry name" value="Beta-grasp_dom_sf"/>
</dbReference>
<dbReference type="InterPro" id="IPR016155">
    <property type="entry name" value="Mopterin_synth/thiamin_S_b"/>
</dbReference>
<dbReference type="AlphaFoldDB" id="X1RRJ6"/>
<accession>X1RRJ6</accession>